<accession>A0A0D3MDH2</accession>
<keyword evidence="3" id="KW-0693">Viral RNA replication</keyword>
<organism evidence="7">
    <name type="scientific">Bat paramyxovirus</name>
    <dbReference type="NCBI Taxonomy" id="1300978"/>
    <lineage>
        <taxon>Viruses</taxon>
        <taxon>Riboviria</taxon>
        <taxon>Orthornavirae</taxon>
        <taxon>Negarnaviricota</taxon>
        <taxon>Haploviricotina</taxon>
        <taxon>Monjiviricetes</taxon>
        <taxon>Mononegavirales</taxon>
        <taxon>Paramyxoviridae</taxon>
        <taxon>Orthoparamyxovirinae</taxon>
        <taxon>Parajeilongvirus</taxon>
        <taxon>Parajeilongvirus hainanense</taxon>
        <taxon>Jeilongvirus murinae</taxon>
    </lineage>
</organism>
<dbReference type="Pfam" id="PF14313">
    <property type="entry name" value="Soyouz_module"/>
    <property type="match status" value="1"/>
</dbReference>
<evidence type="ECO:0000256" key="4">
    <source>
        <dbReference type="SAM" id="Coils"/>
    </source>
</evidence>
<evidence type="ECO:0000256" key="1">
    <source>
        <dbReference type="ARBA" id="ARBA00020572"/>
    </source>
</evidence>
<evidence type="ECO:0000313" key="7">
    <source>
        <dbReference type="EMBL" id="AIF74179.1"/>
    </source>
</evidence>
<evidence type="ECO:0000259" key="6">
    <source>
        <dbReference type="Pfam" id="PF14313"/>
    </source>
</evidence>
<keyword evidence="2" id="KW-0597">Phosphoprotein</keyword>
<feature type="compositionally biased region" description="Low complexity" evidence="5">
    <location>
        <begin position="136"/>
        <end position="152"/>
    </location>
</feature>
<keyword evidence="4" id="KW-0175">Coiled coil</keyword>
<protein>
    <recommendedName>
        <fullName evidence="1">Phosphoprotein</fullName>
    </recommendedName>
</protein>
<dbReference type="Gene3D" id="1.10.8.10">
    <property type="entry name" value="DNA helicase RuvA subunit, C-terminal domain"/>
    <property type="match status" value="1"/>
</dbReference>
<feature type="compositionally biased region" description="Polar residues" evidence="5">
    <location>
        <begin position="66"/>
        <end position="96"/>
    </location>
</feature>
<dbReference type="Pfam" id="PF03210">
    <property type="entry name" value="Paramyx_P_V_C"/>
    <property type="match status" value="1"/>
</dbReference>
<dbReference type="InterPro" id="IPR025909">
    <property type="entry name" value="Soyouz_module"/>
</dbReference>
<proteinExistence type="predicted"/>
<dbReference type="InterPro" id="IPR004897">
    <property type="entry name" value="P/V_Pprotein_paramyxoviral"/>
</dbReference>
<feature type="region of interest" description="Disordered" evidence="5">
    <location>
        <begin position="66"/>
        <end position="184"/>
    </location>
</feature>
<evidence type="ECO:0000256" key="3">
    <source>
        <dbReference type="ARBA" id="ARBA00022953"/>
    </source>
</evidence>
<reference evidence="7" key="1">
    <citation type="journal article" date="2016" name="ISME J.">
        <title>Deciphering the bat virome catalog to better understand the ecological diversity of bat viruses and the bat origin of emerging infectious diseases.</title>
        <authorList>
            <person name="Wu Z."/>
            <person name="Yang L."/>
            <person name="Ren X."/>
            <person name="He G."/>
            <person name="Zhang J."/>
            <person name="Yang J."/>
            <person name="Qian Z."/>
            <person name="Dong J."/>
            <person name="Sun L."/>
            <person name="Zhu Y."/>
            <person name="Du J."/>
            <person name="Yang F."/>
            <person name="Zhang S."/>
            <person name="Jin Q."/>
        </authorList>
    </citation>
    <scope>NUCLEOTIDE SEQUENCE</scope>
    <source>
        <strain evidence="7">BtHa-ParaV/GD2012</strain>
    </source>
</reference>
<feature type="domain" description="Phosphoprotein P soyouz module" evidence="6">
    <location>
        <begin position="11"/>
        <end position="61"/>
    </location>
</feature>
<name>A0A0D3MDH2_9MONO</name>
<dbReference type="Gene3D" id="1.20.5.300">
    <property type="match status" value="1"/>
</dbReference>
<evidence type="ECO:0000256" key="2">
    <source>
        <dbReference type="ARBA" id="ARBA00022553"/>
    </source>
</evidence>
<evidence type="ECO:0000256" key="5">
    <source>
        <dbReference type="SAM" id="MobiDB-lite"/>
    </source>
</evidence>
<sequence length="395" mass="42362">MSEIMDLDIQLSDSEIQELFETSLGTIEHFAPSKIESAESLGRNTIPQGNTRGLLTAAERAMARSAISSAVKAQSSSQGKNNPKQLTQPPSLSQAPENLGARPKTPQRGTHAKPSLPKGEEPPKEGPPTQASAKDAAAALALPLEPTEPATASGPDPAVFKRGGQIPDDLRPQDIGENTASPGDPMVYQLLSGAIQNVHPSKLSQPEKSADVDTVLSSVKIVPEIKEILTRLEARVATLETRMDRLLAHTVILTQIKNDNAVIKSTLATLEGLMTTIKIMDPGTTTSQNASNVKKLFSEHTVVLSGPNTGPIQEPFPSVIELDPLARPKPQAVNKTPANPKPMPELNKTRAMLTNLNIECVKDPVLRQNFEIKIASAATFTDLVDLKRQILRNAV</sequence>
<dbReference type="EMBL" id="KJ641654">
    <property type="protein sequence ID" value="AIF74179.1"/>
    <property type="molecule type" value="Viral_cRNA"/>
</dbReference>
<feature type="coiled-coil region" evidence="4">
    <location>
        <begin position="222"/>
        <end position="249"/>
    </location>
</feature>